<protein>
    <submittedName>
        <fullName evidence="5">RND family efflux transporter, MFP subunit</fullName>
    </submittedName>
</protein>
<sequence length="239" mass="25470">MKWRIILAVVLLVLLAHSVLAEEAVRGQVVARDRAVLSSQLDAIVSTLRVREGDTFKAGATLIDLDCRGYKAQLAQAGAAERLAKAVLHNTQSLARMESASVQEVEKARAELDICAQAKVLAQLDVERCGVLAPFAGAVVSLPVGKGEFVSAGKPLLEIVGTDNLEVHFLLPSTAAQDVQPDQPFVMDVYEINATVNGTVRQVAPVADPLNRTIKVFGQLRGDSNAVRPGMSGTVVLVR</sequence>
<dbReference type="EMBL" id="FORX01000008">
    <property type="protein sequence ID" value="SFJ86827.1"/>
    <property type="molecule type" value="Genomic_DNA"/>
</dbReference>
<dbReference type="RefSeq" id="WP_092374821.1">
    <property type="nucleotide sequence ID" value="NZ_FORX01000008.1"/>
</dbReference>
<dbReference type="Pfam" id="PF25954">
    <property type="entry name" value="Beta-barrel_RND_2"/>
    <property type="match status" value="1"/>
</dbReference>
<evidence type="ECO:0000259" key="4">
    <source>
        <dbReference type="Pfam" id="PF25954"/>
    </source>
</evidence>
<comment type="similarity">
    <text evidence="1">Belongs to the membrane fusion protein (MFP) (TC 8.A.1) family.</text>
</comment>
<evidence type="ECO:0000259" key="3">
    <source>
        <dbReference type="Pfam" id="PF25917"/>
    </source>
</evidence>
<evidence type="ECO:0000313" key="5">
    <source>
        <dbReference type="EMBL" id="SFJ86827.1"/>
    </source>
</evidence>
<dbReference type="GO" id="GO:0015562">
    <property type="term" value="F:efflux transmembrane transporter activity"/>
    <property type="evidence" value="ECO:0007669"/>
    <property type="project" value="TreeGrafter"/>
</dbReference>
<reference evidence="6" key="1">
    <citation type="submission" date="2016-10" db="EMBL/GenBank/DDBJ databases">
        <authorList>
            <person name="Varghese N."/>
            <person name="Submissions S."/>
        </authorList>
    </citation>
    <scope>NUCLEOTIDE SEQUENCE [LARGE SCALE GENOMIC DNA]</scope>
    <source>
        <strain evidence="6">DSM 5918</strain>
    </source>
</reference>
<feature type="signal peptide" evidence="2">
    <location>
        <begin position="1"/>
        <end position="21"/>
    </location>
</feature>
<dbReference type="GO" id="GO:1990281">
    <property type="term" value="C:efflux pump complex"/>
    <property type="evidence" value="ECO:0007669"/>
    <property type="project" value="TreeGrafter"/>
</dbReference>
<evidence type="ECO:0000256" key="2">
    <source>
        <dbReference type="SAM" id="SignalP"/>
    </source>
</evidence>
<dbReference type="OrthoDB" id="176710at2"/>
<accession>A0A1I3UY56</accession>
<dbReference type="InterPro" id="IPR006143">
    <property type="entry name" value="RND_pump_MFP"/>
</dbReference>
<evidence type="ECO:0000313" key="6">
    <source>
        <dbReference type="Proteomes" id="UP000198635"/>
    </source>
</evidence>
<dbReference type="PANTHER" id="PTHR30469:SF15">
    <property type="entry name" value="HLYD FAMILY OF SECRETION PROTEINS"/>
    <property type="match status" value="1"/>
</dbReference>
<proteinExistence type="inferred from homology"/>
<dbReference type="SUPFAM" id="SSF111369">
    <property type="entry name" value="HlyD-like secretion proteins"/>
    <property type="match status" value="1"/>
</dbReference>
<feature type="chain" id="PRO_5011470124" evidence="2">
    <location>
        <begin position="22"/>
        <end position="239"/>
    </location>
</feature>
<dbReference type="InterPro" id="IPR058625">
    <property type="entry name" value="MdtA-like_BSH"/>
</dbReference>
<dbReference type="InterPro" id="IPR058792">
    <property type="entry name" value="Beta-barrel_RND_2"/>
</dbReference>
<dbReference type="Gene3D" id="1.10.287.470">
    <property type="entry name" value="Helix hairpin bin"/>
    <property type="match status" value="1"/>
</dbReference>
<dbReference type="AlphaFoldDB" id="A0A1I3UY56"/>
<organism evidence="5 6">
    <name type="scientific">Desulfomicrobium apsheronum</name>
    <dbReference type="NCBI Taxonomy" id="52560"/>
    <lineage>
        <taxon>Bacteria</taxon>
        <taxon>Pseudomonadati</taxon>
        <taxon>Thermodesulfobacteriota</taxon>
        <taxon>Desulfovibrionia</taxon>
        <taxon>Desulfovibrionales</taxon>
        <taxon>Desulfomicrobiaceae</taxon>
        <taxon>Desulfomicrobium</taxon>
    </lineage>
</organism>
<feature type="domain" description="Multidrug resistance protein MdtA-like barrel-sandwich hybrid" evidence="3">
    <location>
        <begin position="37"/>
        <end position="160"/>
    </location>
</feature>
<dbReference type="Pfam" id="PF25917">
    <property type="entry name" value="BSH_RND"/>
    <property type="match status" value="1"/>
</dbReference>
<keyword evidence="2" id="KW-0732">Signal</keyword>
<feature type="domain" description="CusB-like beta-barrel" evidence="4">
    <location>
        <begin position="171"/>
        <end position="237"/>
    </location>
</feature>
<name>A0A1I3UY56_9BACT</name>
<dbReference type="Proteomes" id="UP000198635">
    <property type="component" value="Unassembled WGS sequence"/>
</dbReference>
<dbReference type="Gene3D" id="2.40.50.100">
    <property type="match status" value="1"/>
</dbReference>
<keyword evidence="6" id="KW-1185">Reference proteome</keyword>
<dbReference type="STRING" id="52560.SAMN04488082_108137"/>
<evidence type="ECO:0000256" key="1">
    <source>
        <dbReference type="ARBA" id="ARBA00009477"/>
    </source>
</evidence>
<dbReference type="NCBIfam" id="TIGR01730">
    <property type="entry name" value="RND_mfp"/>
    <property type="match status" value="1"/>
</dbReference>
<gene>
    <name evidence="5" type="ORF">SAMN04488082_108137</name>
</gene>
<dbReference type="Gene3D" id="2.40.30.170">
    <property type="match status" value="1"/>
</dbReference>
<dbReference type="PANTHER" id="PTHR30469">
    <property type="entry name" value="MULTIDRUG RESISTANCE PROTEIN MDTA"/>
    <property type="match status" value="1"/>
</dbReference>